<dbReference type="InterPro" id="IPR056918">
    <property type="entry name" value="8xMP"/>
</dbReference>
<feature type="transmembrane region" description="Helical" evidence="1">
    <location>
        <begin position="127"/>
        <end position="149"/>
    </location>
</feature>
<proteinExistence type="predicted"/>
<evidence type="ECO:0000256" key="1">
    <source>
        <dbReference type="SAM" id="Phobius"/>
    </source>
</evidence>
<name>A0ABW0ZLT5_9ACTN</name>
<protein>
    <recommendedName>
        <fullName evidence="4">DUF4231 domain-containing protein</fullName>
    </recommendedName>
</protein>
<evidence type="ECO:0000313" key="2">
    <source>
        <dbReference type="EMBL" id="MFC5731173.1"/>
    </source>
</evidence>
<evidence type="ECO:0000313" key="3">
    <source>
        <dbReference type="Proteomes" id="UP001596072"/>
    </source>
</evidence>
<comment type="caution">
    <text evidence="2">The sequence shown here is derived from an EMBL/GenBank/DDBJ whole genome shotgun (WGS) entry which is preliminary data.</text>
</comment>
<accession>A0ABW0ZLT5</accession>
<dbReference type="EMBL" id="JBHSNS010000013">
    <property type="protein sequence ID" value="MFC5731173.1"/>
    <property type="molecule type" value="Genomic_DNA"/>
</dbReference>
<organism evidence="2 3">
    <name type="scientific">Nocardioides vastitatis</name>
    <dbReference type="NCBI Taxonomy" id="2568655"/>
    <lineage>
        <taxon>Bacteria</taxon>
        <taxon>Bacillati</taxon>
        <taxon>Actinomycetota</taxon>
        <taxon>Actinomycetes</taxon>
        <taxon>Propionibacteriales</taxon>
        <taxon>Nocardioidaceae</taxon>
        <taxon>Nocardioides</taxon>
    </lineage>
</organism>
<feature type="transmembrane region" description="Helical" evidence="1">
    <location>
        <begin position="34"/>
        <end position="52"/>
    </location>
</feature>
<dbReference type="Pfam" id="PF24838">
    <property type="entry name" value="8xMP"/>
    <property type="match status" value="1"/>
</dbReference>
<keyword evidence="3" id="KW-1185">Reference proteome</keyword>
<sequence>MTTDEGDKKAEAEREALQHAWNWFAMHAGQRMQVISYFLVSFALVIAGYGTSMQADNHVVAVGIAVTGAVITLSFLLLESRTRELVQAVEPALATLEERLGVRASLPDINIVKGVDKPRQRFRKYSFVIRALMWAATVLLLIAAAAAWIDASNASDQMNGPPSHHPGHSHSR</sequence>
<reference evidence="3" key="1">
    <citation type="journal article" date="2019" name="Int. J. Syst. Evol. Microbiol.">
        <title>The Global Catalogue of Microorganisms (GCM) 10K type strain sequencing project: providing services to taxonomists for standard genome sequencing and annotation.</title>
        <authorList>
            <consortium name="The Broad Institute Genomics Platform"/>
            <consortium name="The Broad Institute Genome Sequencing Center for Infectious Disease"/>
            <person name="Wu L."/>
            <person name="Ma J."/>
        </authorList>
    </citation>
    <scope>NUCLEOTIDE SEQUENCE [LARGE SCALE GENOMIC DNA]</scope>
    <source>
        <strain evidence="3">YIM 94188</strain>
    </source>
</reference>
<evidence type="ECO:0008006" key="4">
    <source>
        <dbReference type="Google" id="ProtNLM"/>
    </source>
</evidence>
<dbReference type="Proteomes" id="UP001596072">
    <property type="component" value="Unassembled WGS sequence"/>
</dbReference>
<keyword evidence="1" id="KW-0472">Membrane</keyword>
<keyword evidence="1" id="KW-0812">Transmembrane</keyword>
<dbReference type="RefSeq" id="WP_136435405.1">
    <property type="nucleotide sequence ID" value="NZ_JBHSNS010000013.1"/>
</dbReference>
<gene>
    <name evidence="2" type="ORF">ACFPQB_19840</name>
</gene>
<feature type="transmembrane region" description="Helical" evidence="1">
    <location>
        <begin position="58"/>
        <end position="78"/>
    </location>
</feature>
<keyword evidence="1" id="KW-1133">Transmembrane helix</keyword>